<dbReference type="AlphaFoldDB" id="A0A1H7TGW5"/>
<dbReference type="Proteomes" id="UP000182719">
    <property type="component" value="Unassembled WGS sequence"/>
</dbReference>
<feature type="region of interest" description="Disordered" evidence="1">
    <location>
        <begin position="1"/>
        <end position="53"/>
    </location>
</feature>
<keyword evidence="3" id="KW-1185">Reference proteome</keyword>
<evidence type="ECO:0000256" key="1">
    <source>
        <dbReference type="SAM" id="MobiDB-lite"/>
    </source>
</evidence>
<accession>A0A1H7TGW5</accession>
<organism evidence="2 3">
    <name type="scientific">Stigmatella aurantiaca</name>
    <dbReference type="NCBI Taxonomy" id="41"/>
    <lineage>
        <taxon>Bacteria</taxon>
        <taxon>Pseudomonadati</taxon>
        <taxon>Myxococcota</taxon>
        <taxon>Myxococcia</taxon>
        <taxon>Myxococcales</taxon>
        <taxon>Cystobacterineae</taxon>
        <taxon>Archangiaceae</taxon>
        <taxon>Stigmatella</taxon>
    </lineage>
</organism>
<evidence type="ECO:0000313" key="2">
    <source>
        <dbReference type="EMBL" id="SEL83908.1"/>
    </source>
</evidence>
<sequence>MELYLSNDKTSQQPPQQPQQQPPKVRRPDPLPSDNPSYRTTIRKDGDDSGQKK</sequence>
<protein>
    <submittedName>
        <fullName evidence="2">Uncharacterized protein</fullName>
    </submittedName>
</protein>
<dbReference type="EMBL" id="FOAP01000009">
    <property type="protein sequence ID" value="SEL83908.1"/>
    <property type="molecule type" value="Genomic_DNA"/>
</dbReference>
<evidence type="ECO:0000313" key="3">
    <source>
        <dbReference type="Proteomes" id="UP000182719"/>
    </source>
</evidence>
<gene>
    <name evidence="2" type="ORF">SAMN05444354_1093</name>
</gene>
<reference evidence="3" key="1">
    <citation type="submission" date="2016-10" db="EMBL/GenBank/DDBJ databases">
        <authorList>
            <person name="Varghese N."/>
            <person name="Submissions S."/>
        </authorList>
    </citation>
    <scope>NUCLEOTIDE SEQUENCE [LARGE SCALE GENOMIC DNA]</scope>
    <source>
        <strain evidence="3">DSM 17044</strain>
    </source>
</reference>
<proteinExistence type="predicted"/>
<name>A0A1H7TGW5_STIAU</name>
<feature type="compositionally biased region" description="Basic and acidic residues" evidence="1">
    <location>
        <begin position="42"/>
        <end position="53"/>
    </location>
</feature>